<dbReference type="GO" id="GO:0051536">
    <property type="term" value="F:iron-sulfur cluster binding"/>
    <property type="evidence" value="ECO:0007669"/>
    <property type="project" value="UniProtKB-KW"/>
</dbReference>
<dbReference type="PATRIC" id="fig|742734.4.peg.2572"/>
<name>A0A0J9C5G6_9FIRM</name>
<keyword evidence="3" id="KW-0411">Iron-sulfur</keyword>
<accession>A0A0J9C5G6</accession>
<proteinExistence type="predicted"/>
<dbReference type="SUPFAM" id="SSF52218">
    <property type="entry name" value="Flavoproteins"/>
    <property type="match status" value="1"/>
</dbReference>
<evidence type="ECO:0000256" key="2">
    <source>
        <dbReference type="ARBA" id="ARBA00023004"/>
    </source>
</evidence>
<evidence type="ECO:0000256" key="1">
    <source>
        <dbReference type="ARBA" id="ARBA00022723"/>
    </source>
</evidence>
<dbReference type="PROSITE" id="PS51379">
    <property type="entry name" value="4FE4S_FER_2"/>
    <property type="match status" value="2"/>
</dbReference>
<evidence type="ECO:0000313" key="6">
    <source>
        <dbReference type="Proteomes" id="UP000037392"/>
    </source>
</evidence>
<protein>
    <recommendedName>
        <fullName evidence="4">4Fe-4S ferredoxin-type domain-containing protein</fullName>
    </recommendedName>
</protein>
<dbReference type="OrthoDB" id="9813995at2"/>
<dbReference type="GeneID" id="93164048"/>
<keyword evidence="2" id="KW-0408">Iron</keyword>
<organism evidence="5 6">
    <name type="scientific">[Clostridium] citroniae WAL-19142</name>
    <dbReference type="NCBI Taxonomy" id="742734"/>
    <lineage>
        <taxon>Bacteria</taxon>
        <taxon>Bacillati</taxon>
        <taxon>Bacillota</taxon>
        <taxon>Clostridia</taxon>
        <taxon>Lachnospirales</taxon>
        <taxon>Lachnospiraceae</taxon>
        <taxon>Enterocloster</taxon>
    </lineage>
</organism>
<dbReference type="Proteomes" id="UP000037392">
    <property type="component" value="Unassembled WGS sequence"/>
</dbReference>
<evidence type="ECO:0000313" key="5">
    <source>
        <dbReference type="EMBL" id="KMW19651.1"/>
    </source>
</evidence>
<dbReference type="Gene3D" id="3.30.70.20">
    <property type="match status" value="1"/>
</dbReference>
<dbReference type="EMBL" id="ADLK01000020">
    <property type="protein sequence ID" value="KMW19651.1"/>
    <property type="molecule type" value="Genomic_DNA"/>
</dbReference>
<dbReference type="PROSITE" id="PS00198">
    <property type="entry name" value="4FE4S_FER_1"/>
    <property type="match status" value="2"/>
</dbReference>
<dbReference type="Gene3D" id="3.40.50.360">
    <property type="match status" value="1"/>
</dbReference>
<dbReference type="AlphaFoldDB" id="A0A0J9C5G6"/>
<dbReference type="RefSeq" id="WP_048929928.1">
    <property type="nucleotide sequence ID" value="NZ_KQ235878.1"/>
</dbReference>
<keyword evidence="1" id="KW-0479">Metal-binding</keyword>
<dbReference type="InterPro" id="IPR017896">
    <property type="entry name" value="4Fe4S_Fe-S-bd"/>
</dbReference>
<gene>
    <name evidence="5" type="ORF">HMPREF9470_02391</name>
</gene>
<sequence>MILYFSGTGNSEYVAKRIGRETGDDSLDLLGKIRSRDHWEMRSDRPWVVVAPTYAWRIPRIVQEWLENTPLAGNRDIYFVMTCGGDIGNAGRYLKKLCAVKKMDYRGCAAIVMPENYIAMFSVPTQEEAQRIIRQAEGVIDEAARRIKGGEIFSQPGLGFKDKMNSGIVNDIFYPLFVHAKKFYADDSCISCGKCVRVCPLNNIRLEKGRPLWGKNCTHCMACICRCPSEAIEYGTHSRGKRRYVCPASVPPFKP</sequence>
<reference evidence="5 6" key="1">
    <citation type="submission" date="2011-04" db="EMBL/GenBank/DDBJ databases">
        <title>The Genome Sequence of Clostridium citroniae WAL-19142.</title>
        <authorList>
            <consortium name="The Broad Institute Genome Sequencing Platform"/>
            <person name="Earl A."/>
            <person name="Ward D."/>
            <person name="Feldgarden M."/>
            <person name="Gevers D."/>
            <person name="Warren Y.A."/>
            <person name="Tyrrell K.L."/>
            <person name="Citron D.M."/>
            <person name="Goldstein E.J."/>
            <person name="Daigneault M."/>
            <person name="Allen-Vercoe E."/>
            <person name="Young S.K."/>
            <person name="Zeng Q."/>
            <person name="Gargeya S."/>
            <person name="Fitzgerald M."/>
            <person name="Haas B."/>
            <person name="Abouelleil A."/>
            <person name="Alvarado L."/>
            <person name="Arachchi H.M."/>
            <person name="Berlin A."/>
            <person name="Brown A."/>
            <person name="Chapman S.B."/>
            <person name="Chen Z."/>
            <person name="Dunbar C."/>
            <person name="Freedman E."/>
            <person name="Gearin G."/>
            <person name="Gellesch M."/>
            <person name="Goldberg J."/>
            <person name="Griggs A."/>
            <person name="Gujja S."/>
            <person name="Heilman E.R."/>
            <person name="Heiman D."/>
            <person name="Howarth C."/>
            <person name="Larson L."/>
            <person name="Lui A."/>
            <person name="MacDonald P.J."/>
            <person name="Mehta T."/>
            <person name="Montmayeur A."/>
            <person name="Murphy C."/>
            <person name="Neiman D."/>
            <person name="Pearson M."/>
            <person name="Priest M."/>
            <person name="Roberts A."/>
            <person name="Saif S."/>
            <person name="Shea T."/>
            <person name="Shenoy N."/>
            <person name="Sisk P."/>
            <person name="Stolte C."/>
            <person name="Sykes S."/>
            <person name="White J."/>
            <person name="Yandava C."/>
            <person name="Wortman J."/>
            <person name="Nusbaum C."/>
            <person name="Birren B."/>
        </authorList>
    </citation>
    <scope>NUCLEOTIDE SEQUENCE [LARGE SCALE GENOMIC DNA]</scope>
    <source>
        <strain evidence="5 6">WAL-19142</strain>
    </source>
</reference>
<dbReference type="Pfam" id="PF13187">
    <property type="entry name" value="Fer4_9"/>
    <property type="match status" value="1"/>
</dbReference>
<dbReference type="InterPro" id="IPR029039">
    <property type="entry name" value="Flavoprotein-like_sf"/>
</dbReference>
<comment type="caution">
    <text evidence="5">The sequence shown here is derived from an EMBL/GenBank/DDBJ whole genome shotgun (WGS) entry which is preliminary data.</text>
</comment>
<dbReference type="SUPFAM" id="SSF54862">
    <property type="entry name" value="4Fe-4S ferredoxins"/>
    <property type="match status" value="1"/>
</dbReference>
<evidence type="ECO:0000256" key="3">
    <source>
        <dbReference type="ARBA" id="ARBA00023014"/>
    </source>
</evidence>
<feature type="domain" description="4Fe-4S ferredoxin-type" evidence="4">
    <location>
        <begin position="215"/>
        <end position="237"/>
    </location>
</feature>
<feature type="domain" description="4Fe-4S ferredoxin-type" evidence="4">
    <location>
        <begin position="181"/>
        <end position="209"/>
    </location>
</feature>
<dbReference type="NCBIfam" id="NF038196">
    <property type="entry name" value="ferrodoxin_EFR1"/>
    <property type="match status" value="1"/>
</dbReference>
<dbReference type="GO" id="GO:0046872">
    <property type="term" value="F:metal ion binding"/>
    <property type="evidence" value="ECO:0007669"/>
    <property type="project" value="UniProtKB-KW"/>
</dbReference>
<evidence type="ECO:0000259" key="4">
    <source>
        <dbReference type="PROSITE" id="PS51379"/>
    </source>
</evidence>
<dbReference type="InterPro" id="IPR047964">
    <property type="entry name" value="EFR1-like"/>
</dbReference>
<dbReference type="InterPro" id="IPR017900">
    <property type="entry name" value="4Fe4S_Fe_S_CS"/>
</dbReference>